<sequence length="400" mass="45854">MEDQYVGFPFDTRLDPDISDFDSSTDDEDNYQLEMTNAWILHDDTWAHIPYDYRTPENVPQPMKPQLLHQAHNGLSNLQLGHNHTICPVAMLWATRLLWSKMQPPEMAKDPQLSVFMMPPTGPEPWSQDRKIQNDFWHAESDEYRAKASVEICRGRIYIWPIFVVDDFGSDWVTLWWKQKEWSKEVAEADRHGCQGFVDCLAIIDPRLDSKWSSDAKPAASRFKERRDRIRLTLHEYLDDYGVYLGPEDSTLDKFIYIASMGDEENTSGERCYAAIKTLLNRLAEASAVANDTKNKSKSDNTAYHATIESELSQITNPQDRVISPQLIRMEMTGLLAWSCLSHFDYNARIAIEHLPPGVKIPFQSTGGVELEYTPTDIGIRTEAKIAPPPPDTLTQLFQI</sequence>
<dbReference type="Proteomes" id="UP000829685">
    <property type="component" value="Unassembled WGS sequence"/>
</dbReference>
<dbReference type="AlphaFoldDB" id="A0A9Q0AKE7"/>
<proteinExistence type="predicted"/>
<protein>
    <submittedName>
        <fullName evidence="1">Uncharacterized protein</fullName>
    </submittedName>
</protein>
<organism evidence="1 2">
    <name type="scientific">Neoarthrinium moseri</name>
    <dbReference type="NCBI Taxonomy" id="1658444"/>
    <lineage>
        <taxon>Eukaryota</taxon>
        <taxon>Fungi</taxon>
        <taxon>Dikarya</taxon>
        <taxon>Ascomycota</taxon>
        <taxon>Pezizomycotina</taxon>
        <taxon>Sordariomycetes</taxon>
        <taxon>Xylariomycetidae</taxon>
        <taxon>Amphisphaeriales</taxon>
        <taxon>Apiosporaceae</taxon>
        <taxon>Neoarthrinium</taxon>
    </lineage>
</organism>
<evidence type="ECO:0000313" key="2">
    <source>
        <dbReference type="Proteomes" id="UP000829685"/>
    </source>
</evidence>
<keyword evidence="2" id="KW-1185">Reference proteome</keyword>
<dbReference type="EMBL" id="JAFIMR010000044">
    <property type="protein sequence ID" value="KAI1856445.1"/>
    <property type="molecule type" value="Genomic_DNA"/>
</dbReference>
<comment type="caution">
    <text evidence="1">The sequence shown here is derived from an EMBL/GenBank/DDBJ whole genome shotgun (WGS) entry which is preliminary data.</text>
</comment>
<accession>A0A9Q0AKE7</accession>
<reference evidence="1" key="1">
    <citation type="submission" date="2021-03" db="EMBL/GenBank/DDBJ databases">
        <title>Revisited historic fungal species revealed as producer of novel bioactive compounds through whole genome sequencing and comparative genomics.</title>
        <authorList>
            <person name="Vignolle G.A."/>
            <person name="Hochenegger N."/>
            <person name="Mach R.L."/>
            <person name="Mach-Aigner A.R."/>
            <person name="Javad Rahimi M."/>
            <person name="Salim K.A."/>
            <person name="Chan C.M."/>
            <person name="Lim L.B.L."/>
            <person name="Cai F."/>
            <person name="Druzhinina I.S."/>
            <person name="U'Ren J.M."/>
            <person name="Derntl C."/>
        </authorList>
    </citation>
    <scope>NUCLEOTIDE SEQUENCE</scope>
    <source>
        <strain evidence="1">TUCIM 5799</strain>
    </source>
</reference>
<name>A0A9Q0AKE7_9PEZI</name>
<evidence type="ECO:0000313" key="1">
    <source>
        <dbReference type="EMBL" id="KAI1856445.1"/>
    </source>
</evidence>
<gene>
    <name evidence="1" type="ORF">JX265_011692</name>
</gene>